<dbReference type="Gene3D" id="4.10.280.10">
    <property type="entry name" value="Helix-loop-helix DNA-binding domain"/>
    <property type="match status" value="1"/>
</dbReference>
<evidence type="ECO:0000313" key="3">
    <source>
        <dbReference type="EMBL" id="CAK8695934.1"/>
    </source>
</evidence>
<feature type="compositionally biased region" description="Basic residues" evidence="1">
    <location>
        <begin position="234"/>
        <end position="247"/>
    </location>
</feature>
<accession>A0ABP0GW29</accession>
<name>A0ABP0GW29_CLALP</name>
<feature type="compositionally biased region" description="Basic and acidic residues" evidence="1">
    <location>
        <begin position="349"/>
        <end position="361"/>
    </location>
</feature>
<proteinExistence type="predicted"/>
<gene>
    <name evidence="3" type="ORF">CVLEPA_LOCUS29139</name>
</gene>
<dbReference type="InterPro" id="IPR036638">
    <property type="entry name" value="HLH_DNA-bd_sf"/>
</dbReference>
<evidence type="ECO:0000313" key="4">
    <source>
        <dbReference type="Proteomes" id="UP001642483"/>
    </source>
</evidence>
<organism evidence="3 4">
    <name type="scientific">Clavelina lepadiformis</name>
    <name type="common">Light-bulb sea squirt</name>
    <name type="synonym">Ascidia lepadiformis</name>
    <dbReference type="NCBI Taxonomy" id="159417"/>
    <lineage>
        <taxon>Eukaryota</taxon>
        <taxon>Metazoa</taxon>
        <taxon>Chordata</taxon>
        <taxon>Tunicata</taxon>
        <taxon>Ascidiacea</taxon>
        <taxon>Aplousobranchia</taxon>
        <taxon>Clavelinidae</taxon>
        <taxon>Clavelina</taxon>
    </lineage>
</organism>
<dbReference type="SMART" id="SM00353">
    <property type="entry name" value="HLH"/>
    <property type="match status" value="1"/>
</dbReference>
<feature type="region of interest" description="Disordered" evidence="1">
    <location>
        <begin position="215"/>
        <end position="247"/>
    </location>
</feature>
<dbReference type="PANTHER" id="PTHR23349">
    <property type="entry name" value="BASIC HELIX-LOOP-HELIX TRANSCRIPTION FACTOR, TWIST"/>
    <property type="match status" value="1"/>
</dbReference>
<dbReference type="Pfam" id="PF00010">
    <property type="entry name" value="HLH"/>
    <property type="match status" value="1"/>
</dbReference>
<reference evidence="3 4" key="1">
    <citation type="submission" date="2024-02" db="EMBL/GenBank/DDBJ databases">
        <authorList>
            <person name="Daric V."/>
            <person name="Darras S."/>
        </authorList>
    </citation>
    <scope>NUCLEOTIDE SEQUENCE [LARGE SCALE GENOMIC DNA]</scope>
</reference>
<dbReference type="PANTHER" id="PTHR23349:SF68">
    <property type="entry name" value="FI14601P"/>
    <property type="match status" value="1"/>
</dbReference>
<dbReference type="PROSITE" id="PS50888">
    <property type="entry name" value="BHLH"/>
    <property type="match status" value="1"/>
</dbReference>
<dbReference type="EMBL" id="CAWYQH010000152">
    <property type="protein sequence ID" value="CAK8695934.1"/>
    <property type="molecule type" value="Genomic_DNA"/>
</dbReference>
<evidence type="ECO:0000259" key="2">
    <source>
        <dbReference type="PROSITE" id="PS50888"/>
    </source>
</evidence>
<comment type="caution">
    <text evidence="3">The sequence shown here is derived from an EMBL/GenBank/DDBJ whole genome shotgun (WGS) entry which is preliminary data.</text>
</comment>
<sequence length="542" mass="61874">MENLTTNSTQVRAWYDGSSPLMQGRFHCPERLNPLHFSSNADEMHQFAMSSILPPIWHLTNQPGLVDEMPCDRIFQRENTFNEEAHSKASKGGAREEEEEFAKTEKDILERSIIYSGAFDNHSDGHHSMSVLPEDVTTLLRNHYDDTVHYGYELHHEFAPPSPQQMTETSLSSSCQDEFTIDCDDFLRLDDEFSCYNLSDHVIDDDIFVENDDVPASTKRNKSSRSREFAPRQVHNHRQRRAANQRERRRMQVINVGFEKLRQHLPSIPYEKKLSKVDTLRAAIDYIGFMASLLRTESENDNQTPKQKVVIYCKNDGTDSELSQDNDIVVGHSLSWSWEDDYDIPPENLEEKYRSSSDHSGLRSTRKRPRKTKIVRAPIWKPMFPVNNVQKRSALIQGLAESLSKHVVPVSNETDFVDPGRTRCERSVSCNEYFPHVSYCPNTCDITMTTQSLSDAQDSVAGCEASLPPVSSFINSAHAQQAFASGDSYLCPDVTSDPCQDDEVFSEEGNYSYRVNQQEQCWGSEEAVHAHSVHRSLSLYVK</sequence>
<dbReference type="SUPFAM" id="SSF47459">
    <property type="entry name" value="HLH, helix-loop-helix DNA-binding domain"/>
    <property type="match status" value="1"/>
</dbReference>
<keyword evidence="4" id="KW-1185">Reference proteome</keyword>
<dbReference type="Proteomes" id="UP001642483">
    <property type="component" value="Unassembled WGS sequence"/>
</dbReference>
<evidence type="ECO:0000256" key="1">
    <source>
        <dbReference type="SAM" id="MobiDB-lite"/>
    </source>
</evidence>
<feature type="domain" description="BHLH" evidence="2">
    <location>
        <begin position="238"/>
        <end position="290"/>
    </location>
</feature>
<feature type="region of interest" description="Disordered" evidence="1">
    <location>
        <begin position="349"/>
        <end position="369"/>
    </location>
</feature>
<protein>
    <recommendedName>
        <fullName evidence="2">BHLH domain-containing protein</fullName>
    </recommendedName>
</protein>
<dbReference type="InterPro" id="IPR050283">
    <property type="entry name" value="E-box_TF_Regulators"/>
</dbReference>
<dbReference type="InterPro" id="IPR011598">
    <property type="entry name" value="bHLH_dom"/>
</dbReference>